<feature type="region of interest" description="Disordered" evidence="1">
    <location>
        <begin position="255"/>
        <end position="274"/>
    </location>
</feature>
<evidence type="ECO:0000256" key="1">
    <source>
        <dbReference type="SAM" id="MobiDB-lite"/>
    </source>
</evidence>
<dbReference type="GO" id="GO:0034976">
    <property type="term" value="P:response to endoplasmic reticulum stress"/>
    <property type="evidence" value="ECO:0007669"/>
    <property type="project" value="InterPro"/>
</dbReference>
<feature type="region of interest" description="Disordered" evidence="1">
    <location>
        <begin position="223"/>
        <end position="245"/>
    </location>
</feature>
<organism evidence="3 4">
    <name type="scientific">Setaria italica</name>
    <name type="common">Foxtail millet</name>
    <name type="synonym">Panicum italicum</name>
    <dbReference type="NCBI Taxonomy" id="4555"/>
    <lineage>
        <taxon>Eukaryota</taxon>
        <taxon>Viridiplantae</taxon>
        <taxon>Streptophyta</taxon>
        <taxon>Embryophyta</taxon>
        <taxon>Tracheophyta</taxon>
        <taxon>Spermatophyta</taxon>
        <taxon>Magnoliopsida</taxon>
        <taxon>Liliopsida</taxon>
        <taxon>Poales</taxon>
        <taxon>Poaceae</taxon>
        <taxon>PACMAD clade</taxon>
        <taxon>Panicoideae</taxon>
        <taxon>Panicodae</taxon>
        <taxon>Paniceae</taxon>
        <taxon>Cenchrinae</taxon>
        <taxon>Setaria</taxon>
    </lineage>
</organism>
<dbReference type="PROSITE" id="PS51222">
    <property type="entry name" value="DCD"/>
    <property type="match status" value="1"/>
</dbReference>
<accession>K3YD12</accession>
<dbReference type="EnsemblPlants" id="KQK99337">
    <property type="protein sequence ID" value="KQK99337"/>
    <property type="gene ID" value="SETIT_012115mg"/>
</dbReference>
<dbReference type="Gene3D" id="2.120.10.80">
    <property type="entry name" value="Kelch-type beta propeller"/>
    <property type="match status" value="2"/>
</dbReference>
<proteinExistence type="predicted"/>
<evidence type="ECO:0000259" key="2">
    <source>
        <dbReference type="PROSITE" id="PS51222"/>
    </source>
</evidence>
<feature type="domain" description="DCD" evidence="2">
    <location>
        <begin position="22"/>
        <end position="155"/>
    </location>
</feature>
<dbReference type="PANTHER" id="PTHR46034:SF15">
    <property type="entry name" value="DCD (DEVELOPMENT AND CELL DEATH) DOMAIN PROTEIN"/>
    <property type="match status" value="1"/>
</dbReference>
<name>K3YD12_SETIT</name>
<sequence length="709" mass="78716">MQTHHPNSQSGTGIHIRNLSEKQLGGVIFGCKPDTIEECLTKQLFGLPSIHYSYVKHVKPGMPLFLFNYIDRRLHGLFEAASPGQMSIDPYAWNNEDSLKTPFPAQVRVCTKIKYPPMLESRYKTVLLKNYYDRHLFYFELDHAQTKALISLFKSLPPASFNRVPAVSSKQSIVISVPQSKRKTPAVPDPKKVKAKSKNTNPFSILSNASDGVLDNWADSDAENASVSENSHSDTDEKESGEAVSDWEDLDDNVLQNQFSPHSNPDEASQNSSYKTVCQGMELAEWSHAVIDPVNGERHNFEEDMPVNLHDEHTGAGTIDKIESVVHNNPDGVELQPERQTVLKKLKELFFIRQQAALSSQDPVDSCSDQCVPEGKPVNANFSCDPFGATVDDKISFEERHGDYAENFLIWFCYFQNVSDQDILFLREVVKDSGRKVQQLEYLVDELQFKFDSLLSHLGSTCNNLTKPSIFLIGGYNSVTWLSSLDSFSPEKDILVGLTPMSSARSYASAATLDGHIFAFGGGDGMSWYNTGMPCEFALAATELNGTIYAAGGYDGKHILQEKAPLPPPPPPPPPKKKKHFMLLHAERYDQREGVWVRLPSMNTRRGCHTLTVLGETLYAIGGYNGDKMVSSVEIYDPRLNAWRMGDPMTSPRGYAAAVNLDGSVYLIGGLQSNVQILDTVEVYNPSSGWSVLGFSSLGKRSFASAIVM</sequence>
<keyword evidence="4" id="KW-1185">Reference proteome</keyword>
<dbReference type="InParanoid" id="K3YD12"/>
<dbReference type="AlphaFoldDB" id="K3YD12"/>
<protein>
    <recommendedName>
        <fullName evidence="2">DCD domain-containing protein</fullName>
    </recommendedName>
</protein>
<dbReference type="InterPro" id="IPR015915">
    <property type="entry name" value="Kelch-typ_b-propeller"/>
</dbReference>
<evidence type="ECO:0000313" key="3">
    <source>
        <dbReference type="EnsemblPlants" id="KQK99337"/>
    </source>
</evidence>
<dbReference type="FunCoup" id="K3YD12">
    <property type="interactions" value="1052"/>
</dbReference>
<dbReference type="EMBL" id="AGNK02004537">
    <property type="status" value="NOT_ANNOTATED_CDS"/>
    <property type="molecule type" value="Genomic_DNA"/>
</dbReference>
<dbReference type="HOGENOM" id="CLU_006099_1_0_1"/>
<dbReference type="eggNOG" id="KOG1072">
    <property type="taxonomic scope" value="Eukaryota"/>
</dbReference>
<dbReference type="Proteomes" id="UP000004995">
    <property type="component" value="Unassembled WGS sequence"/>
</dbReference>
<reference evidence="4" key="1">
    <citation type="journal article" date="2012" name="Nat. Biotechnol.">
        <title>Reference genome sequence of the model plant Setaria.</title>
        <authorList>
            <person name="Bennetzen J.L."/>
            <person name="Schmutz J."/>
            <person name="Wang H."/>
            <person name="Percifield R."/>
            <person name="Hawkins J."/>
            <person name="Pontaroli A.C."/>
            <person name="Estep M."/>
            <person name="Feng L."/>
            <person name="Vaughn J.N."/>
            <person name="Grimwood J."/>
            <person name="Jenkins J."/>
            <person name="Barry K."/>
            <person name="Lindquist E."/>
            <person name="Hellsten U."/>
            <person name="Deshpande S."/>
            <person name="Wang X."/>
            <person name="Wu X."/>
            <person name="Mitros T."/>
            <person name="Triplett J."/>
            <person name="Yang X."/>
            <person name="Ye C.Y."/>
            <person name="Mauro-Herrera M."/>
            <person name="Wang L."/>
            <person name="Li P."/>
            <person name="Sharma M."/>
            <person name="Sharma R."/>
            <person name="Ronald P.C."/>
            <person name="Panaud O."/>
            <person name="Kellogg E.A."/>
            <person name="Brutnell T.P."/>
            <person name="Doust A.N."/>
            <person name="Tuskan G.A."/>
            <person name="Rokhsar D."/>
            <person name="Devos K.M."/>
        </authorList>
    </citation>
    <scope>NUCLEOTIDE SEQUENCE [LARGE SCALE GENOMIC DNA]</scope>
    <source>
        <strain evidence="4">cv. Yugu1</strain>
    </source>
</reference>
<dbReference type="PANTHER" id="PTHR46034">
    <property type="match status" value="1"/>
</dbReference>
<dbReference type="InterPro" id="IPR006652">
    <property type="entry name" value="Kelch_1"/>
</dbReference>
<feature type="compositionally biased region" description="Basic and acidic residues" evidence="1">
    <location>
        <begin position="231"/>
        <end position="241"/>
    </location>
</feature>
<dbReference type="Pfam" id="PF01344">
    <property type="entry name" value="Kelch_1"/>
    <property type="match status" value="2"/>
</dbReference>
<dbReference type="SMART" id="SM00767">
    <property type="entry name" value="DCD"/>
    <property type="match status" value="1"/>
</dbReference>
<dbReference type="Gramene" id="KQK99337">
    <property type="protein sequence ID" value="KQK99337"/>
    <property type="gene ID" value="SETIT_012115mg"/>
</dbReference>
<dbReference type="SMART" id="SM00612">
    <property type="entry name" value="Kelch"/>
    <property type="match status" value="4"/>
</dbReference>
<dbReference type="OMA" id="LAYPDQH"/>
<dbReference type="Pfam" id="PF10539">
    <property type="entry name" value="Dev_Cell_Death"/>
    <property type="match status" value="1"/>
</dbReference>
<evidence type="ECO:0000313" key="4">
    <source>
        <dbReference type="Proteomes" id="UP000004995"/>
    </source>
</evidence>
<feature type="region of interest" description="Disordered" evidence="1">
    <location>
        <begin position="177"/>
        <end position="207"/>
    </location>
</feature>
<dbReference type="InterPro" id="IPR013989">
    <property type="entry name" value="Dev_and_cell_death_domain"/>
</dbReference>
<reference evidence="3" key="2">
    <citation type="submission" date="2018-08" db="UniProtKB">
        <authorList>
            <consortium name="EnsemblPlants"/>
        </authorList>
    </citation>
    <scope>IDENTIFICATION</scope>
    <source>
        <strain evidence="3">Yugu1</strain>
    </source>
</reference>
<dbReference type="InterPro" id="IPR044832">
    <property type="entry name" value="NRP-like"/>
</dbReference>
<dbReference type="SUPFAM" id="SSF117281">
    <property type="entry name" value="Kelch motif"/>
    <property type="match status" value="1"/>
</dbReference>